<feature type="domain" description="DUF11" evidence="3">
    <location>
        <begin position="2387"/>
        <end position="2482"/>
    </location>
</feature>
<dbReference type="Pfam" id="PF01345">
    <property type="entry name" value="DUF11"/>
    <property type="match status" value="7"/>
</dbReference>
<dbReference type="STRING" id="1702221.AALO17_26660"/>
<proteinExistence type="predicted"/>
<feature type="domain" description="DUF11" evidence="3">
    <location>
        <begin position="1943"/>
        <end position="2056"/>
    </location>
</feature>
<dbReference type="InterPro" id="IPR055382">
    <property type="entry name" value="DUF7601"/>
</dbReference>
<dbReference type="PANTHER" id="PTHR34819">
    <property type="entry name" value="LARGE CYSTEINE-RICH PERIPLASMIC PROTEIN OMCB"/>
    <property type="match status" value="1"/>
</dbReference>
<feature type="region of interest" description="Disordered" evidence="1">
    <location>
        <begin position="2885"/>
        <end position="2929"/>
    </location>
</feature>
<dbReference type="NCBIfam" id="TIGR01451">
    <property type="entry name" value="B_ant_repeat"/>
    <property type="match status" value="6"/>
</dbReference>
<feature type="domain" description="DUF11" evidence="3">
    <location>
        <begin position="2100"/>
        <end position="2202"/>
    </location>
</feature>
<feature type="domain" description="Streptococcal pilin isopeptide linkage" evidence="4">
    <location>
        <begin position="1352"/>
        <end position="1456"/>
    </location>
</feature>
<dbReference type="Gene3D" id="2.60.40.10">
    <property type="entry name" value="Immunoglobulins"/>
    <property type="match status" value="3"/>
</dbReference>
<feature type="domain" description="DUF7601" evidence="5">
    <location>
        <begin position="1600"/>
        <end position="1710"/>
    </location>
</feature>
<dbReference type="Gene3D" id="2.60.40.1170">
    <property type="entry name" value="Mu homology domain, subdomain B"/>
    <property type="match status" value="3"/>
</dbReference>
<feature type="domain" description="Streptococcal pilin isopeptide linkage" evidence="4">
    <location>
        <begin position="1793"/>
        <end position="1921"/>
    </location>
</feature>
<dbReference type="SUPFAM" id="SSF49401">
    <property type="entry name" value="Bacterial adhesins"/>
    <property type="match status" value="1"/>
</dbReference>
<feature type="region of interest" description="Disordered" evidence="1">
    <location>
        <begin position="2471"/>
        <end position="2491"/>
    </location>
</feature>
<dbReference type="EMBL" id="CP011391">
    <property type="protein sequence ID" value="AMK55800.1"/>
    <property type="molecule type" value="Genomic_DNA"/>
</dbReference>
<evidence type="ECO:0000313" key="6">
    <source>
        <dbReference type="EMBL" id="AMK55800.1"/>
    </source>
</evidence>
<feature type="domain" description="Streptococcal pilin isopeptide linkage" evidence="4">
    <location>
        <begin position="1056"/>
        <end position="1196"/>
    </location>
</feature>
<feature type="compositionally biased region" description="Acidic residues" evidence="1">
    <location>
        <begin position="1766"/>
        <end position="1779"/>
    </location>
</feature>
<dbReference type="PANTHER" id="PTHR34819:SF3">
    <property type="entry name" value="CELL SURFACE PROTEIN"/>
    <property type="match status" value="1"/>
</dbReference>
<name>A0A140DYS3_9FIRM</name>
<feature type="domain" description="DUF7601" evidence="5">
    <location>
        <begin position="793"/>
        <end position="884"/>
    </location>
</feature>
<feature type="region of interest" description="Disordered" evidence="1">
    <location>
        <begin position="1"/>
        <end position="23"/>
    </location>
</feature>
<feature type="transmembrane region" description="Helical" evidence="2">
    <location>
        <begin position="2934"/>
        <end position="2955"/>
    </location>
</feature>
<feature type="domain" description="DUF11" evidence="3">
    <location>
        <begin position="2525"/>
        <end position="2631"/>
    </location>
</feature>
<evidence type="ECO:0000259" key="3">
    <source>
        <dbReference type="Pfam" id="PF01345"/>
    </source>
</evidence>
<dbReference type="InterPro" id="IPR047589">
    <property type="entry name" value="DUF11_rpt"/>
</dbReference>
<feature type="compositionally biased region" description="Basic and acidic residues" evidence="1">
    <location>
        <begin position="2892"/>
        <end position="2909"/>
    </location>
</feature>
<dbReference type="InterPro" id="IPR038174">
    <property type="entry name" value="Strep_pil_link_sf"/>
</dbReference>
<dbReference type="Gene3D" id="2.60.40.3050">
    <property type="match status" value="5"/>
</dbReference>
<evidence type="ECO:0000313" key="7">
    <source>
        <dbReference type="Proteomes" id="UP000069771"/>
    </source>
</evidence>
<dbReference type="InterPro" id="IPR013783">
    <property type="entry name" value="Ig-like_fold"/>
</dbReference>
<feature type="compositionally biased region" description="Basic and acidic residues" evidence="1">
    <location>
        <begin position="2194"/>
        <end position="2211"/>
    </location>
</feature>
<gene>
    <name evidence="6" type="ORF">AALO17_26660</name>
</gene>
<dbReference type="Pfam" id="PF24547">
    <property type="entry name" value="DUF7601"/>
    <property type="match status" value="3"/>
</dbReference>
<keyword evidence="2" id="KW-0812">Transmembrane</keyword>
<keyword evidence="7" id="KW-1185">Reference proteome</keyword>
<keyword evidence="2" id="KW-0472">Membrane</keyword>
<organism evidence="6 7">
    <name type="scientific">Faecalibaculum rodentium</name>
    <dbReference type="NCBI Taxonomy" id="1702221"/>
    <lineage>
        <taxon>Bacteria</taxon>
        <taxon>Bacillati</taxon>
        <taxon>Bacillota</taxon>
        <taxon>Erysipelotrichia</taxon>
        <taxon>Erysipelotrichales</taxon>
        <taxon>Erysipelotrichaceae</taxon>
        <taxon>Faecalibaculum</taxon>
    </lineage>
</organism>
<feature type="compositionally biased region" description="Acidic residues" evidence="1">
    <location>
        <begin position="1788"/>
        <end position="1802"/>
    </location>
</feature>
<feature type="domain" description="Streptococcal pilin isopeptide linkage" evidence="4">
    <location>
        <begin position="1205"/>
        <end position="1346"/>
    </location>
</feature>
<feature type="domain" description="DUF11" evidence="3">
    <location>
        <begin position="2657"/>
        <end position="2753"/>
    </location>
</feature>
<feature type="domain" description="DUF11" evidence="3">
    <location>
        <begin position="2797"/>
        <end position="2890"/>
    </location>
</feature>
<dbReference type="InterPro" id="IPR022464">
    <property type="entry name" value="Strep_pil_isopept_link"/>
</dbReference>
<evidence type="ECO:0008006" key="8">
    <source>
        <dbReference type="Google" id="ProtNLM"/>
    </source>
</evidence>
<dbReference type="Proteomes" id="UP000069771">
    <property type="component" value="Chromosome"/>
</dbReference>
<dbReference type="NCBIfam" id="TIGR03786">
    <property type="entry name" value="strep_pil_rpt"/>
    <property type="match status" value="2"/>
</dbReference>
<feature type="region of interest" description="Disordered" evidence="1">
    <location>
        <begin position="2189"/>
        <end position="2215"/>
    </location>
</feature>
<feature type="domain" description="DUF11" evidence="3">
    <location>
        <begin position="2247"/>
        <end position="2343"/>
    </location>
</feature>
<feature type="region of interest" description="Disordered" evidence="1">
    <location>
        <begin position="354"/>
        <end position="383"/>
    </location>
</feature>
<accession>A0A140DYS3</accession>
<feature type="region of interest" description="Disordered" evidence="1">
    <location>
        <begin position="1754"/>
        <end position="1808"/>
    </location>
</feature>
<evidence type="ECO:0000256" key="1">
    <source>
        <dbReference type="SAM" id="MobiDB-lite"/>
    </source>
</evidence>
<dbReference type="InterPro" id="IPR001434">
    <property type="entry name" value="OmcB-like_DUF11"/>
</dbReference>
<dbReference type="InterPro" id="IPR051172">
    <property type="entry name" value="Chlamydia_OmcB"/>
</dbReference>
<dbReference type="Gene3D" id="2.60.40.1140">
    <property type="entry name" value="Collagen-binding surface protein Cna, B-type domain"/>
    <property type="match status" value="3"/>
</dbReference>
<feature type="compositionally biased region" description="Polar residues" evidence="1">
    <location>
        <begin position="360"/>
        <end position="379"/>
    </location>
</feature>
<evidence type="ECO:0000256" key="2">
    <source>
        <dbReference type="SAM" id="Phobius"/>
    </source>
</evidence>
<dbReference type="PATRIC" id="fig|1702221.3.peg.2595"/>
<dbReference type="Pfam" id="PF12892">
    <property type="entry name" value="FctA"/>
    <property type="match status" value="5"/>
</dbReference>
<reference evidence="6 7" key="1">
    <citation type="journal article" date="2016" name="Gut Pathog.">
        <title>Whole genome sequencing of "Faecalibaculum rodentium" ALO17, isolated from C57BL/6J laboratory mouse feces.</title>
        <authorList>
            <person name="Lim S."/>
            <person name="Chang D.H."/>
            <person name="Ahn S."/>
            <person name="Kim B.C."/>
        </authorList>
    </citation>
    <scope>NUCLEOTIDE SEQUENCE [LARGE SCALE GENOMIC DNA]</scope>
    <source>
        <strain evidence="6 7">Alo17</strain>
    </source>
</reference>
<feature type="domain" description="DUF7601" evidence="5">
    <location>
        <begin position="904"/>
        <end position="1015"/>
    </location>
</feature>
<keyword evidence="2" id="KW-1133">Transmembrane helix</keyword>
<sequence>MRDSKAGSCPGTGYEPRRGKGNRQFLCSAEQSRSGKGQVCKRKKKGKTMKRQLNGLAHKVLSILLAGMMVWTQTGLNVFADNQNPEDLPTAEQTPPRDTIANPEITIQHYLNFSAVSMGLITVKPDPKTSQGTVVYPLRNTPDYSDSFNWNTFKQEYTDGKLKEGVDYEVESGVLLQIYNKEARGVVTNGQGAPEYGLILKDGQMAVHDTKKMLFQDETVTYHEKPYLDYMNRLDNNDNYELKAVLVGYGLTEEQQKDVEGTDFHMAEITGDINKKNPVVFTNNPNYSETIDGQKIVVDQTNPVRMGDHWVIYVKEGTTIRLLFDPTSSTYDKNDVNFFDYDITDGYIYLSEKKDPNNPDGIQNSPVVSNTPLPTSSQKDNQDAGYITYGNTYQQGINSPSNYTGTGAKLAFGNSNTGSGLANETLTTGGVVNNINKTNGSVNALGSVFDLATGLKDDGTPKWNTGVSAPNLFTTDATKEVKGKTNYIKGEFGLRFNRSGGTYILEDVTKKGTSGAYSEVSSASNLSSFRDLDCNTKVIWSNDFWPMDAADSYGTDGHDLKFGAGKTAGTYGAADPQNRYFNRSSTAANQGKGTLPIADSALDHNSYFGMSFTTDFYLDPGYSGPLRYYFYGDDDMFVFLSKVTTDDQGNETLTDTKKIADVGGVHSSVGMYTNLWPYVNNGEPIPYPDKNMSEAEKKALVQHYRLSVFYTERGASGSSCFMRLTVPFEPSTYDELDFKADLNVDKEVKTQVPPAESGDAQPEKYSFLLNLKQGEEISVTGEDGQTSTRPATFDEAKKNLVNIYAYTIKDIDTDQTVDSGYIADGGSFELADGQRFTVKGLPEGSLYRVEEIKLDSSESTTFVSGQVDKDGNTNIQKDFQEGNTVSGSTQQENYVKFVNATDIGMLTLNKEIDPAGGHTTTEDFSFRVKLEATEGSVVNSLSVLRNGLQEQDIAPNADGEFEVTLHWNDEKNQYDTVTLYNIPLKSKYTVTEISNGNYLPSDITVTGGVNNTTTLAAGMVQGTVDANGPITETNRPNVTVNYTNVYAPNATARIVAEKTIDGRKAAAGGETFTFQLEGANNAAIAYLKDNSPLLAQATVKEGETTATAEFAPMHFTRSEIGEYLFNVTEVGRGTVQNGLEYDDTKYQVKVVVQNATDEDGNLTQDLEAVVTWSNGITDDAGNPVETEGNTVSFTNKVKLEAEASINFTKNVQGEGSVTNGNTGDEYTFTIEAAATNPNAPMPKETTVTITNDGRQSPYDGSFGPISYTREDLGQGDATKFYEYVIQEEGGTVGGLLTDEKQYLAKIKVSKAAVNGVDQLTAVLDSVSVMGGADAADNSLVFTNIYQRAQAVINVRKTLDGRPMREGEVFAFELLKKGSSTVLQTLMLRGIEGQSTVTGSFEPIEFLSEDSQDYIVREIKGNDPEITYDTKEHTVSVVVTEAEDRTLQAAVSYDRANPEDVTALDITNIWNTSVEWAPSVTKETLGGSPAGYTFQMKLDPAANASLTGSDEATSDETGKITFDPIRFTKPGNYKVTVSEVPGADDKINCDDHKVVFNLTVKADSATGLLSVEDAVGNNASTVFTNDAGLRLTKTIVPGTDVELTKDDYAKKFTFNLSLKDKDNNALAGSFRTVIRDEDDRVVEGDQTVITKGEGTIELSHGQTAYIYGLPIGTKYSIAEKQEEGWFNVEALLSEGTASPGENMTASFTNVKMSTDTSLILGYKALTGTDGMNESIDIGHLLNSFEFQIAPISAEVEDTPVVSTPKAEEEETEPADFDAEQEPAASDPAADTDEDSEPAAEEQAGETTVQEIALPRIVSKKINLALEDIPMPEKGNKVYSSETGVIDFGKIEFTRAGTYVYEVTEIDKTDSEIDYSDKVWTITITVENVVTNNQVTGVKVTKVEYKDNDGNLSSDGFTFTNVFNGTPALNLHKSMSINGGPITDVKEAQPVNAGDSVTYYLTASVPGDATAAARDVVITDVVPAPVGDAAAELTLIDKGTASFDASKNLLTWNVGDIGVNKAVTVSWTVRVPAVTVDTHWTNIAAAKYSNNPKDPDEEITSNDVTVEETPVLPDVKIYKAQSVNKPGAAGVGGFSDSKDPVMSEQGSLVVYELKVTNHGTGAAKNVIVSDKIPTSQEEKLSLEFVQAYDGGTFDKGNQTVTWKIPELAPGASAWVHFSVKIPTASKWNSWTNQATVKHEDPKDPGKETPEEPSNKVTVETDVPALTIQKDQKLNDDEQFTQEILHARDKDIVTYKLTVANTSKVEAKDVVLKDKVPTGTPETPLIVIPESIQGGNLYADGTIVWNLGTIPAGESREVTFQVRVPYVKELTRWLNVATVNYSNNPDGPDKPQESNKVEVEAKAPKLRLEKFQNFEDGQPVKTPLTSLGEEEIVTYTLRAVNEGEFTAENVIITDEIPDGTTLVKDSISDGGKERNGVIEWNVGNIEPGQANAKTVSFQVKLDPITVATTWKNGASAVYDNNPDNPTDPKDPKTPVDSNIVEIEGDVPALVIEKSQQKNDEAPATPILVDAGDTITYSLTVSNNGKAAAKDVVVQDPVPEGLELVENSISDGGTVKDGVITWSLGTLSAGASKSVTFKVTAPKVTEATTWINAASTTYSNREDPEDPIPSNEVESKADVPHLVIEKEQQKADGDLTKDLMEVNGGDIVTYYVSVTNDGNAEARDVKVTDTVPEGLTLVDGSISDKGTVKNGVITWKLGNLAKGEKRTVSFKVNVPEEQGMWRNIAYTFYPNNPDNEDGEDPKEEPSNPVDIIEWPEEGPKLLIDKTQALNNGTLTSEVLKGKAGDVVTYALTVRNVGKTTAEGITVTDVVPKGLTYVNGSASHNAVYDNGKLTWYVETLEPGESVTLKFQAKLPMDNAAGSWKNVAKLTYQNDPSGPEHETPSNEVEVKKDPNKVPTTSTNGKPHPGASAPTATNTGILTWTLLAAGAATGVAGLGIAGRRRRKPVSRKRK</sequence>
<evidence type="ECO:0000259" key="4">
    <source>
        <dbReference type="Pfam" id="PF12892"/>
    </source>
</evidence>
<protein>
    <recommendedName>
        <fullName evidence="8">Gram-positive cocci surface proteins LPxTG domain-containing protein</fullName>
    </recommendedName>
</protein>
<feature type="domain" description="Streptococcal pilin isopeptide linkage" evidence="4">
    <location>
        <begin position="1489"/>
        <end position="1585"/>
    </location>
</feature>
<dbReference type="InterPro" id="IPR008966">
    <property type="entry name" value="Adhesion_dom_sf"/>
</dbReference>
<evidence type="ECO:0000259" key="5">
    <source>
        <dbReference type="Pfam" id="PF24547"/>
    </source>
</evidence>
<dbReference type="KEGG" id="fro:AALO17_26660"/>